<feature type="region of interest" description="Disordered" evidence="1">
    <location>
        <begin position="1"/>
        <end position="59"/>
    </location>
</feature>
<name>A0A4Z2HHF4_9TELE</name>
<feature type="compositionally biased region" description="Basic and acidic residues" evidence="1">
    <location>
        <begin position="23"/>
        <end position="35"/>
    </location>
</feature>
<proteinExistence type="predicted"/>
<sequence length="59" mass="6489">MAALLQVSPGGSDRAIYRPPRRAGRDPASERRSQVTDKTLAPSPERDFRPHNANSTQCV</sequence>
<keyword evidence="3" id="KW-1185">Reference proteome</keyword>
<organism evidence="2 3">
    <name type="scientific">Liparis tanakae</name>
    <name type="common">Tanaka's snailfish</name>
    <dbReference type="NCBI Taxonomy" id="230148"/>
    <lineage>
        <taxon>Eukaryota</taxon>
        <taxon>Metazoa</taxon>
        <taxon>Chordata</taxon>
        <taxon>Craniata</taxon>
        <taxon>Vertebrata</taxon>
        <taxon>Euteleostomi</taxon>
        <taxon>Actinopterygii</taxon>
        <taxon>Neopterygii</taxon>
        <taxon>Teleostei</taxon>
        <taxon>Neoteleostei</taxon>
        <taxon>Acanthomorphata</taxon>
        <taxon>Eupercaria</taxon>
        <taxon>Perciformes</taxon>
        <taxon>Cottioidei</taxon>
        <taxon>Cottales</taxon>
        <taxon>Liparidae</taxon>
        <taxon>Liparis</taxon>
    </lineage>
</organism>
<accession>A0A4Z2HHF4</accession>
<dbReference type="Proteomes" id="UP000314294">
    <property type="component" value="Unassembled WGS sequence"/>
</dbReference>
<dbReference type="EMBL" id="SRLO01000243">
    <property type="protein sequence ID" value="TNN64960.1"/>
    <property type="molecule type" value="Genomic_DNA"/>
</dbReference>
<evidence type="ECO:0000313" key="3">
    <source>
        <dbReference type="Proteomes" id="UP000314294"/>
    </source>
</evidence>
<dbReference type="AlphaFoldDB" id="A0A4Z2HHF4"/>
<reference evidence="2 3" key="1">
    <citation type="submission" date="2019-03" db="EMBL/GenBank/DDBJ databases">
        <title>First draft genome of Liparis tanakae, snailfish: a comprehensive survey of snailfish specific genes.</title>
        <authorList>
            <person name="Kim W."/>
            <person name="Song I."/>
            <person name="Jeong J.-H."/>
            <person name="Kim D."/>
            <person name="Kim S."/>
            <person name="Ryu S."/>
            <person name="Song J.Y."/>
            <person name="Lee S.K."/>
        </authorList>
    </citation>
    <scope>NUCLEOTIDE SEQUENCE [LARGE SCALE GENOMIC DNA]</scope>
    <source>
        <tissue evidence="2">Muscle</tissue>
    </source>
</reference>
<evidence type="ECO:0000256" key="1">
    <source>
        <dbReference type="SAM" id="MobiDB-lite"/>
    </source>
</evidence>
<protein>
    <submittedName>
        <fullName evidence="2">Uncharacterized protein</fullName>
    </submittedName>
</protein>
<comment type="caution">
    <text evidence="2">The sequence shown here is derived from an EMBL/GenBank/DDBJ whole genome shotgun (WGS) entry which is preliminary data.</text>
</comment>
<evidence type="ECO:0000313" key="2">
    <source>
        <dbReference type="EMBL" id="TNN64960.1"/>
    </source>
</evidence>
<gene>
    <name evidence="2" type="ORF">EYF80_024844</name>
</gene>